<dbReference type="Pfam" id="PF19687">
    <property type="entry name" value="MARF1_LOTUS"/>
    <property type="match status" value="1"/>
</dbReference>
<dbReference type="EMBL" id="QKKF02012713">
    <property type="protein sequence ID" value="RZF43498.1"/>
    <property type="molecule type" value="Genomic_DNA"/>
</dbReference>
<feature type="compositionally biased region" description="Polar residues" evidence="3">
    <location>
        <begin position="676"/>
        <end position="686"/>
    </location>
</feature>
<feature type="compositionally biased region" description="Pro residues" evidence="3">
    <location>
        <begin position="498"/>
        <end position="508"/>
    </location>
</feature>
<dbReference type="Gene3D" id="3.30.70.330">
    <property type="match status" value="2"/>
</dbReference>
<dbReference type="InParanoid" id="A0A482XDC9"/>
<sequence length="1602" mass="175724">MTSQLLTTHISSPRTDATKQLLPLHCDATSQLLPLQSDATYQLLPSRTDAVPMPVPSQLLPSRPGTETTRLLVRTKSRTKTECTTYRASAHDPFLGRRSEPILVTSCSDPFYDRSCSDPYSMSEDTEETTSDSGDQRDGGGRRGCGGRSGGMVGAKVRSRVRAGGGGRECVSSDCASPRLLPPIGVFWDIENCQIPRGKSALTVAQAIRDKFFAGYREAEFVVVCDVKKETPQVIQELNDAQLNLIHVGSTYKNAADEKLRQSMRRFADTHGSSAAIVLISGDVNFAPDLSDLRHRKKIYIILVHNDCVSETLILNADEHHSFQLLVKSLPHRTIPAKPTFQSYEVLVSNLPANREPNKVRGRLKRLAENCGGRVGYVVGLQTTLRFPSLEFALRAKKRLEGETVFGSAITVGYPLPVDNNPNSPMKSRFGGQRKKTEDTMHYQPAVVQYVTPFPWAPSNLSLVNMYGAMPIHPAIGPPPPPLPGCQDLVQQPTPGIQQPPHPPPPPQLMWGGGGDSNQNGGGGGNWREPIQNGGGSSWQHWNNNGGGGAPIGMQQRGRPILGSNCEKRGNSVWVSGNPHVDSYSVPAAANNGNTLDDSTVSSLAALNNSVEGGSGWSKQQQRAQSISPILPAVTLPANWQWQQQNSRGVTNQPAQWQPNKSQNGGTNRKCRTPSPYLSTSASTAGQHRPYSPYTQSHSDNEEHVMVLHVAVFVRSGGSLAAVVRVGSQQGAQYAISQLHRRKIGQKRIMISYARATSPHNPKVVRSQVASLLREVPGQQLPLFKFREMFESRYMNSISASDLYRMHDVCTITESVNGRTLSLNVEHRASPTPSLASLGGGSQVGNGDQPTAGILVCTLHAKSTPSQDDRGWAEQEAPGLPCLRVPLPEFSSRLLALLHSHNNMLPLASFCDCYEAQFGSILLDETGVPLEHLVTCVSGVQIKLSESCAKYLCSTPKNEMADTDKNEDMDSSMRGGGTVSPPLAHNLLIFGRELVDLLRNQPRCVLAFNKFIPSYHHHFHRQCRVADYGFTRLIDLFEALPHIVQVMGDGNKKTLTLSHRSQMRRFTCDLLRLLKLQPNKVVNVSELLSMFEKSLGRPFDAVDYGLCYLSDLLSQLVENTVVISHDAHNTYIAIPKREQTREEAERTKLFAQEVVELLSLSKQCTIKFEKFIPAYHHHFGYQCKVADFGFTKLIELFEAIPQVVKIEEEAGGERLVTLVPAVKVRVLAEQVADLVQAGGGLPLAGLAAAFQWQYGYSLRPADYQCADLRELVAKLHTAVKLKELDSGPTLVLVDHKQLSNVSLRVWRVLVEAANGKMSWADFDARYKLVYKQTCSLDMLTSQLQDTVNVIRDKEVLVQLTSLKLFALDVYRLLSASDGRLPVTSFEASYARCFGSTVQPAQYGCANLITLLQAIPQFVILRGKGPKRLIILNKELAVAGIALPCGLIRNPVRSSSACEIENKDRNQAWPAPPSEALLRGLRFPLDEKEEKPSQGDEEIDEGEPKTPKKEWKTTWPNFNRAQESGGKQGDKKTAVPAAAATPTTTTTLPTDVDLVQDSEGSCSGSDVNADQANTSTNSNANNTSASSVRRKLRLAAHFQTPLE</sequence>
<proteinExistence type="predicted"/>
<dbReference type="InterPro" id="IPR024768">
    <property type="entry name" value="Marf1"/>
</dbReference>
<dbReference type="Gene3D" id="3.30.420.610">
    <property type="entry name" value="LOTUS domain-like"/>
    <property type="match status" value="3"/>
</dbReference>
<feature type="region of interest" description="Disordered" evidence="3">
    <location>
        <begin position="1486"/>
        <end position="1587"/>
    </location>
</feature>
<dbReference type="InterPro" id="IPR025605">
    <property type="entry name" value="OST-HTH/LOTUS_dom"/>
</dbReference>
<evidence type="ECO:0000313" key="6">
    <source>
        <dbReference type="Proteomes" id="UP000291343"/>
    </source>
</evidence>
<dbReference type="InterPro" id="IPR045602">
    <property type="entry name" value="MARF1_LOTUS"/>
</dbReference>
<dbReference type="GO" id="GO:0004540">
    <property type="term" value="F:RNA nuclease activity"/>
    <property type="evidence" value="ECO:0007669"/>
    <property type="project" value="InterPro"/>
</dbReference>
<feature type="compositionally biased region" description="Polar residues" evidence="3">
    <location>
        <begin position="1557"/>
        <end position="1570"/>
    </location>
</feature>
<feature type="domain" description="HTH OST-type" evidence="4">
    <location>
        <begin position="1062"/>
        <end position="1137"/>
    </location>
</feature>
<dbReference type="Pfam" id="PF11608">
    <property type="entry name" value="RRM_MARF1"/>
    <property type="match status" value="1"/>
</dbReference>
<keyword evidence="2" id="KW-0694">RNA-binding</keyword>
<dbReference type="SMR" id="A0A482XDC9"/>
<feature type="domain" description="HTH OST-type" evidence="4">
    <location>
        <begin position="1361"/>
        <end position="1434"/>
    </location>
</feature>
<dbReference type="GO" id="GO:0005777">
    <property type="term" value="C:peroxisome"/>
    <property type="evidence" value="ECO:0007669"/>
    <property type="project" value="InterPro"/>
</dbReference>
<gene>
    <name evidence="5" type="ORF">LSTR_LSTR005234</name>
</gene>
<dbReference type="CDD" id="cd10910">
    <property type="entry name" value="PIN_limkain_b1_N_like"/>
    <property type="match status" value="1"/>
</dbReference>
<accession>A0A482XDC9</accession>
<dbReference type="PANTHER" id="PTHR14379:SF3">
    <property type="entry name" value="MEIOSIS REGULATOR AND MRNA STABILITY FACTOR 1"/>
    <property type="match status" value="1"/>
</dbReference>
<dbReference type="InterPro" id="IPR034189">
    <property type="entry name" value="MARF1_RRM1"/>
</dbReference>
<dbReference type="PROSITE" id="PS51644">
    <property type="entry name" value="HTH_OST"/>
    <property type="match status" value="5"/>
</dbReference>
<dbReference type="InterPro" id="IPR041966">
    <property type="entry name" value="LOTUS-like"/>
</dbReference>
<feature type="domain" description="HTH OST-type" evidence="4">
    <location>
        <begin position="1222"/>
        <end position="1296"/>
    </location>
</feature>
<dbReference type="OrthoDB" id="549353at2759"/>
<feature type="compositionally biased region" description="Gly residues" evidence="3">
    <location>
        <begin position="142"/>
        <end position="153"/>
    </location>
</feature>
<evidence type="ECO:0000256" key="1">
    <source>
        <dbReference type="ARBA" id="ARBA00022737"/>
    </source>
</evidence>
<name>A0A482XDC9_LAOST</name>
<keyword evidence="1" id="KW-0677">Repeat</keyword>
<feature type="region of interest" description="Disordered" evidence="3">
    <location>
        <begin position="118"/>
        <end position="153"/>
    </location>
</feature>
<dbReference type="Proteomes" id="UP000291343">
    <property type="component" value="Unassembled WGS sequence"/>
</dbReference>
<evidence type="ECO:0000256" key="3">
    <source>
        <dbReference type="SAM" id="MobiDB-lite"/>
    </source>
</evidence>
<dbReference type="STRING" id="195883.A0A482XDC9"/>
<feature type="compositionally biased region" description="Low complexity" evidence="3">
    <location>
        <begin position="1571"/>
        <end position="1586"/>
    </location>
</feature>
<dbReference type="GO" id="GO:0003723">
    <property type="term" value="F:RNA binding"/>
    <property type="evidence" value="ECO:0007669"/>
    <property type="project" value="UniProtKB-KW"/>
</dbReference>
<evidence type="ECO:0000313" key="5">
    <source>
        <dbReference type="EMBL" id="RZF43498.1"/>
    </source>
</evidence>
<feature type="compositionally biased region" description="Basic and acidic residues" evidence="3">
    <location>
        <begin position="1501"/>
        <end position="1511"/>
    </location>
</feature>
<dbReference type="Pfam" id="PF01936">
    <property type="entry name" value="NYN"/>
    <property type="match status" value="1"/>
</dbReference>
<dbReference type="Pfam" id="PF12872">
    <property type="entry name" value="OST-HTH"/>
    <property type="match status" value="5"/>
</dbReference>
<feature type="region of interest" description="Disordered" evidence="3">
    <location>
        <begin position="491"/>
        <end position="548"/>
    </location>
</feature>
<dbReference type="InterPro" id="IPR012677">
    <property type="entry name" value="Nucleotide-bd_a/b_plait_sf"/>
</dbReference>
<evidence type="ECO:0000256" key="2">
    <source>
        <dbReference type="ARBA" id="ARBA00022884"/>
    </source>
</evidence>
<feature type="compositionally biased region" description="Gly residues" evidence="3">
    <location>
        <begin position="511"/>
        <end position="526"/>
    </location>
</feature>
<feature type="domain" description="HTH OST-type" evidence="4">
    <location>
        <begin position="1146"/>
        <end position="1220"/>
    </location>
</feature>
<comment type="caution">
    <text evidence="5">The sequence shown here is derived from an EMBL/GenBank/DDBJ whole genome shotgun (WGS) entry which is preliminary data.</text>
</comment>
<dbReference type="GO" id="GO:1905762">
    <property type="term" value="F:CCR4-NOT complex binding"/>
    <property type="evidence" value="ECO:0007669"/>
    <property type="project" value="TreeGrafter"/>
</dbReference>
<keyword evidence="6" id="KW-1185">Reference proteome</keyword>
<dbReference type="PANTHER" id="PTHR14379">
    <property type="entry name" value="LIMKAIN B LKAP"/>
    <property type="match status" value="1"/>
</dbReference>
<feature type="compositionally biased region" description="Low complexity" evidence="3">
    <location>
        <begin position="1533"/>
        <end position="1554"/>
    </location>
</feature>
<feature type="domain" description="HTH OST-type" evidence="4">
    <location>
        <begin position="986"/>
        <end position="1061"/>
    </location>
</feature>
<reference evidence="5 6" key="1">
    <citation type="journal article" date="2017" name="Gigascience">
        <title>Genome sequence of the small brown planthopper, Laodelphax striatellus.</title>
        <authorList>
            <person name="Zhu J."/>
            <person name="Jiang F."/>
            <person name="Wang X."/>
            <person name="Yang P."/>
            <person name="Bao Y."/>
            <person name="Zhao W."/>
            <person name="Wang W."/>
            <person name="Lu H."/>
            <person name="Wang Q."/>
            <person name="Cui N."/>
            <person name="Li J."/>
            <person name="Chen X."/>
            <person name="Luo L."/>
            <person name="Yu J."/>
            <person name="Kang L."/>
            <person name="Cui F."/>
        </authorList>
    </citation>
    <scope>NUCLEOTIDE SEQUENCE [LARGE SCALE GENOMIC DNA]</scope>
    <source>
        <strain evidence="5">Lst14</strain>
    </source>
</reference>
<dbReference type="GO" id="GO:0010468">
    <property type="term" value="P:regulation of gene expression"/>
    <property type="evidence" value="ECO:0007669"/>
    <property type="project" value="InterPro"/>
</dbReference>
<protein>
    <recommendedName>
        <fullName evidence="4">HTH OST-type domain-containing protein</fullName>
    </recommendedName>
</protein>
<feature type="compositionally biased region" description="Polar residues" evidence="3">
    <location>
        <begin position="645"/>
        <end position="667"/>
    </location>
</feature>
<feature type="region of interest" description="Disordered" evidence="3">
    <location>
        <begin position="645"/>
        <end position="698"/>
    </location>
</feature>
<dbReference type="InterPro" id="IPR021139">
    <property type="entry name" value="NYN"/>
</dbReference>
<evidence type="ECO:0000259" key="4">
    <source>
        <dbReference type="PROSITE" id="PS51644"/>
    </source>
</evidence>
<organism evidence="5 6">
    <name type="scientific">Laodelphax striatellus</name>
    <name type="common">Small brown planthopper</name>
    <name type="synonym">Delphax striatella</name>
    <dbReference type="NCBI Taxonomy" id="195883"/>
    <lineage>
        <taxon>Eukaryota</taxon>
        <taxon>Metazoa</taxon>
        <taxon>Ecdysozoa</taxon>
        <taxon>Arthropoda</taxon>
        <taxon>Hexapoda</taxon>
        <taxon>Insecta</taxon>
        <taxon>Pterygota</taxon>
        <taxon>Neoptera</taxon>
        <taxon>Paraneoptera</taxon>
        <taxon>Hemiptera</taxon>
        <taxon>Auchenorrhyncha</taxon>
        <taxon>Fulgoroidea</taxon>
        <taxon>Delphacidae</taxon>
        <taxon>Criomorphinae</taxon>
        <taxon>Laodelphax</taxon>
    </lineage>
</organism>